<reference evidence="6 7" key="1">
    <citation type="submission" date="2018-06" db="EMBL/GenBank/DDBJ databases">
        <title>Rhizobium wuzhouense sp. nov., isolated from roots of Oryza officinalis.</title>
        <authorList>
            <person name="Yuan T."/>
        </authorList>
    </citation>
    <scope>NUCLEOTIDE SEQUENCE [LARGE SCALE GENOMIC DNA]</scope>
    <source>
        <strain evidence="6 7">W44</strain>
    </source>
</reference>
<gene>
    <name evidence="6" type="ORF">DMY87_00695</name>
</gene>
<evidence type="ECO:0000256" key="4">
    <source>
        <dbReference type="PROSITE-ProRule" id="PRU00335"/>
    </source>
</evidence>
<dbReference type="Pfam" id="PF00440">
    <property type="entry name" value="TetR_N"/>
    <property type="match status" value="1"/>
</dbReference>
<evidence type="ECO:0000256" key="2">
    <source>
        <dbReference type="ARBA" id="ARBA00023125"/>
    </source>
</evidence>
<organism evidence="6 7">
    <name type="scientific">Rhizobium wuzhouense</name>
    <dbReference type="NCBI Taxonomy" id="1986026"/>
    <lineage>
        <taxon>Bacteria</taxon>
        <taxon>Pseudomonadati</taxon>
        <taxon>Pseudomonadota</taxon>
        <taxon>Alphaproteobacteria</taxon>
        <taxon>Hyphomicrobiales</taxon>
        <taxon>Rhizobiaceae</taxon>
        <taxon>Rhizobium/Agrobacterium group</taxon>
        <taxon>Rhizobium</taxon>
    </lineage>
</organism>
<evidence type="ECO:0000313" key="6">
    <source>
        <dbReference type="EMBL" id="PYB76946.1"/>
    </source>
</evidence>
<dbReference type="Gene3D" id="1.10.357.10">
    <property type="entry name" value="Tetracycline Repressor, domain 2"/>
    <property type="match status" value="1"/>
</dbReference>
<keyword evidence="2 4" id="KW-0238">DNA-binding</keyword>
<name>A0ABX5NZF8_9HYPH</name>
<sequence>MGQRDTHDRIVATADDLFYRQGFDHTSFADIASAVGISRGNFYHHFKTKDEILTAVIDKRLCDRAMMMEGWQAEVADPLGRIERFIDILLVNGDKIRQHGCPIGTLTSELAKLNHAAQPQAVQLFSLFRTWLARQFEGLGRSEDADRLALELLSRSQGAATLYNAFHDRDFLNREVAAMKNWLRTVAATSRAEN</sequence>
<evidence type="ECO:0000259" key="5">
    <source>
        <dbReference type="PROSITE" id="PS50977"/>
    </source>
</evidence>
<dbReference type="InterPro" id="IPR001647">
    <property type="entry name" value="HTH_TetR"/>
</dbReference>
<keyword evidence="1" id="KW-0805">Transcription regulation</keyword>
<feature type="DNA-binding region" description="H-T-H motif" evidence="4">
    <location>
        <begin position="27"/>
        <end position="46"/>
    </location>
</feature>
<dbReference type="InterPro" id="IPR054156">
    <property type="entry name" value="YxaF_TetR_C"/>
</dbReference>
<evidence type="ECO:0000256" key="1">
    <source>
        <dbReference type="ARBA" id="ARBA00023015"/>
    </source>
</evidence>
<accession>A0ABX5NZF8</accession>
<feature type="domain" description="HTH tetR-type" evidence="5">
    <location>
        <begin position="4"/>
        <end position="64"/>
    </location>
</feature>
<dbReference type="PANTHER" id="PTHR47506:SF6">
    <property type="entry name" value="HTH-TYPE TRANSCRIPTIONAL REPRESSOR NEMR"/>
    <property type="match status" value="1"/>
</dbReference>
<dbReference type="Pfam" id="PF21993">
    <property type="entry name" value="TetR_C_13_2"/>
    <property type="match status" value="1"/>
</dbReference>
<dbReference type="EMBL" id="QJRY01000001">
    <property type="protein sequence ID" value="PYB76946.1"/>
    <property type="molecule type" value="Genomic_DNA"/>
</dbReference>
<dbReference type="InterPro" id="IPR036271">
    <property type="entry name" value="Tet_transcr_reg_TetR-rel_C_sf"/>
</dbReference>
<dbReference type="PANTHER" id="PTHR47506">
    <property type="entry name" value="TRANSCRIPTIONAL REGULATORY PROTEIN"/>
    <property type="match status" value="1"/>
</dbReference>
<comment type="caution">
    <text evidence="6">The sequence shown here is derived from an EMBL/GenBank/DDBJ whole genome shotgun (WGS) entry which is preliminary data.</text>
</comment>
<dbReference type="PRINTS" id="PR00455">
    <property type="entry name" value="HTHTETR"/>
</dbReference>
<dbReference type="SUPFAM" id="SSF48498">
    <property type="entry name" value="Tetracyclin repressor-like, C-terminal domain"/>
    <property type="match status" value="1"/>
</dbReference>
<dbReference type="RefSeq" id="WP_110789379.1">
    <property type="nucleotide sequence ID" value="NZ_QJRY01000001.1"/>
</dbReference>
<keyword evidence="3" id="KW-0804">Transcription</keyword>
<evidence type="ECO:0000256" key="3">
    <source>
        <dbReference type="ARBA" id="ARBA00023163"/>
    </source>
</evidence>
<dbReference type="SUPFAM" id="SSF46689">
    <property type="entry name" value="Homeodomain-like"/>
    <property type="match status" value="1"/>
</dbReference>
<protein>
    <submittedName>
        <fullName evidence="6">TetR family transcriptional regulator</fullName>
    </submittedName>
</protein>
<dbReference type="InterPro" id="IPR009057">
    <property type="entry name" value="Homeodomain-like_sf"/>
</dbReference>
<keyword evidence="7" id="KW-1185">Reference proteome</keyword>
<dbReference type="Proteomes" id="UP000247536">
    <property type="component" value="Unassembled WGS sequence"/>
</dbReference>
<proteinExistence type="predicted"/>
<evidence type="ECO:0000313" key="7">
    <source>
        <dbReference type="Proteomes" id="UP000247536"/>
    </source>
</evidence>
<dbReference type="PROSITE" id="PS50977">
    <property type="entry name" value="HTH_TETR_2"/>
    <property type="match status" value="1"/>
</dbReference>